<evidence type="ECO:0000313" key="1">
    <source>
        <dbReference type="EMBL" id="ATZ23081.1"/>
    </source>
</evidence>
<protein>
    <submittedName>
        <fullName evidence="1">Uncharacterized protein</fullName>
    </submittedName>
</protein>
<gene>
    <name evidence="1" type="ORF">SLAV_05880</name>
</gene>
<dbReference type="RefSeq" id="WP_158740656.1">
    <property type="nucleotide sequence ID" value="NZ_CP024985.1"/>
</dbReference>
<organism evidence="1 2">
    <name type="scientific">Streptomyces lavendulae subsp. lavendulae</name>
    <dbReference type="NCBI Taxonomy" id="58340"/>
    <lineage>
        <taxon>Bacteria</taxon>
        <taxon>Bacillati</taxon>
        <taxon>Actinomycetota</taxon>
        <taxon>Actinomycetes</taxon>
        <taxon>Kitasatosporales</taxon>
        <taxon>Streptomycetaceae</taxon>
        <taxon>Streptomyces</taxon>
    </lineage>
</organism>
<keyword evidence="2" id="KW-1185">Reference proteome</keyword>
<evidence type="ECO:0000313" key="2">
    <source>
        <dbReference type="Proteomes" id="UP000231791"/>
    </source>
</evidence>
<sequence length="417" mass="46388">MADVNVDRLRGRDLAEYIVTTYGFSVYPVQSDGTPLQNCETCRSRSVRYRSGSLSCTACVQGFGEEAPEPVKHFVSAETMWCHGSHSATARPDRVKDFWPTDAPPAVALAPSGLRVVRVSPQMEERDLSEIIDYADMERTLVLGHPDGTRSMIYMGYGPATTPGPTASYLQLMHTCSAFLWDGRVVADYPVSHMRKSIYGSLQECDSLLGPCSCSVDYDDRNQYRYSWQHCPQSPDTHPGITNCRGGAQVTDDVPRFELEADLVNWLVRQLSPYFIVQRQVSGKSIHGKTVRLDLLLTPRDTTGWKKTDVVFGLEVKQPSSDPAKLIAQAIDYSNSTWTGHGRIPILMYPLASKFRNEPSFMHFLRTLAAEFMVGELSRDNALGWTITMGGAPVWHASRGPAGVGRTSLFKVRDGHR</sequence>
<proteinExistence type="predicted"/>
<dbReference type="AlphaFoldDB" id="A0A2K8P8K8"/>
<dbReference type="Proteomes" id="UP000231791">
    <property type="component" value="Chromosome"/>
</dbReference>
<dbReference type="GeneID" id="49382296"/>
<accession>A0A2K8P8K8</accession>
<name>A0A2K8P8K8_STRLA</name>
<dbReference type="EMBL" id="CP024985">
    <property type="protein sequence ID" value="ATZ23081.1"/>
    <property type="molecule type" value="Genomic_DNA"/>
</dbReference>
<reference evidence="1 2" key="1">
    <citation type="submission" date="2017-11" db="EMBL/GenBank/DDBJ databases">
        <title>Complete genome sequence of Streptomyces lavendulae subsp. lavendulae CCM 3239 (formerly 'Streptomyces aureofaciens CCM 3239'), the producer of the angucycline-type antibiotic auricin.</title>
        <authorList>
            <person name="Busche T."/>
            <person name="Novakova R."/>
            <person name="Al'Dilaimi A."/>
            <person name="Homerova D."/>
            <person name="Feckova L."/>
            <person name="Rezuchova B."/>
            <person name="Mingyar E."/>
            <person name="Csolleiova D."/>
            <person name="Bekeova C."/>
            <person name="Winkler A."/>
            <person name="Sevcikova B."/>
            <person name="Kalinowski J."/>
            <person name="Kormanec J."/>
            <person name="Ruckert C."/>
        </authorList>
    </citation>
    <scope>NUCLEOTIDE SEQUENCE [LARGE SCALE GENOMIC DNA]</scope>
    <source>
        <strain evidence="1 2">CCM 3239</strain>
    </source>
</reference>
<dbReference type="KEGG" id="slx:SLAV_05880"/>